<evidence type="ECO:0000313" key="1">
    <source>
        <dbReference type="EMBL" id="KAK9761018.1"/>
    </source>
</evidence>
<name>A0ABR2WHN0_9FUNG</name>
<dbReference type="Proteomes" id="UP001479436">
    <property type="component" value="Unassembled WGS sequence"/>
</dbReference>
<protein>
    <submittedName>
        <fullName evidence="1">Uncharacterized protein</fullName>
    </submittedName>
</protein>
<organism evidence="1 2">
    <name type="scientific">Basidiobolus ranarum</name>
    <dbReference type="NCBI Taxonomy" id="34480"/>
    <lineage>
        <taxon>Eukaryota</taxon>
        <taxon>Fungi</taxon>
        <taxon>Fungi incertae sedis</taxon>
        <taxon>Zoopagomycota</taxon>
        <taxon>Entomophthoromycotina</taxon>
        <taxon>Basidiobolomycetes</taxon>
        <taxon>Basidiobolales</taxon>
        <taxon>Basidiobolaceae</taxon>
        <taxon>Basidiobolus</taxon>
    </lineage>
</organism>
<feature type="non-terminal residue" evidence="1">
    <location>
        <position position="102"/>
    </location>
</feature>
<proteinExistence type="predicted"/>
<dbReference type="EMBL" id="JASJQH010001628">
    <property type="protein sequence ID" value="KAK9761018.1"/>
    <property type="molecule type" value="Genomic_DNA"/>
</dbReference>
<comment type="caution">
    <text evidence="1">The sequence shown here is derived from an EMBL/GenBank/DDBJ whole genome shotgun (WGS) entry which is preliminary data.</text>
</comment>
<sequence>MSETSQWRFSVEQIITQQSQLLQLLSQQQQLIATAYQNLPRLTMSQNAMSIKPGKTFKARGVHNASKQHYAVSYHTNAALQWYHNRTRAAATGEIPQSLLRN</sequence>
<evidence type="ECO:0000313" key="2">
    <source>
        <dbReference type="Proteomes" id="UP001479436"/>
    </source>
</evidence>
<gene>
    <name evidence="1" type="ORF">K7432_014414</name>
</gene>
<keyword evidence="2" id="KW-1185">Reference proteome</keyword>
<reference evidence="1 2" key="1">
    <citation type="submission" date="2023-04" db="EMBL/GenBank/DDBJ databases">
        <title>Genome of Basidiobolus ranarum AG-B5.</title>
        <authorList>
            <person name="Stajich J.E."/>
            <person name="Carter-House D."/>
            <person name="Gryganskyi A."/>
        </authorList>
    </citation>
    <scope>NUCLEOTIDE SEQUENCE [LARGE SCALE GENOMIC DNA]</scope>
    <source>
        <strain evidence="1 2">AG-B5</strain>
    </source>
</reference>
<accession>A0ABR2WHN0</accession>